<name>A0A8H5BRF7_9AGAR</name>
<keyword evidence="5" id="KW-1185">Reference proteome</keyword>
<reference evidence="4 5" key="1">
    <citation type="journal article" date="2020" name="ISME J.">
        <title>Uncovering the hidden diversity of litter-decomposition mechanisms in mushroom-forming fungi.</title>
        <authorList>
            <person name="Floudas D."/>
            <person name="Bentzer J."/>
            <person name="Ahren D."/>
            <person name="Johansson T."/>
            <person name="Persson P."/>
            <person name="Tunlid A."/>
        </authorList>
    </citation>
    <scope>NUCLEOTIDE SEQUENCE [LARGE SCALE GENOMIC DNA]</scope>
    <source>
        <strain evidence="4 5">CBS 101986</strain>
    </source>
</reference>
<evidence type="ECO:0000313" key="4">
    <source>
        <dbReference type="EMBL" id="KAF5327706.1"/>
    </source>
</evidence>
<dbReference type="EMBL" id="JAACJJ010000014">
    <property type="protein sequence ID" value="KAF5327706.1"/>
    <property type="molecule type" value="Genomic_DNA"/>
</dbReference>
<feature type="region of interest" description="Disordered" evidence="1">
    <location>
        <begin position="1041"/>
        <end position="1063"/>
    </location>
</feature>
<sequence length="1199" mass="133403">MLSPSLTLSLLTFVFRAVHGAPTSLPSSPTAVATVTLDGVTYLNKGLVGFGLIPSNFKESTGDTLGGYGSAIALKMGTWKAKNGVFSGTFVARPDRGYNVDKTINYQARQHEIDFVLAPYTSSTPLSWTDAQKTLNLTYKRTTLMYDRFHKKTSGLDPDYVRPAQLGSQLVGLLDPEIPVVSKADNRLVQDVEGLVANVDGTFWISDEYGPYIYRFSAGGDLIQTIKPVDALLPRDANGKLNFTSVANPTTGRTANQGFEGLTYDYTTRTLYAMLQTATVQDGGADKTTSQYTRLFAYHIPVNPLAKPQLTGEWVVPLPQSNKNKTRGCSEIHFVSPGIFLALSRDGDGRGGDEVESKYKQADLFSIAGATNIRGTKYDSPQNPIAVQGVLDPSIVPAKYQSFVNYIDADQLKRFGLHNNNPNDRTLIDAKWESLALAPVNDPASPNDYFLFTAADNDFLSTEGVSLGVPFNGGLDVDNQMLVFRLTLPTTRIESATEIPAAVLEHLAGAMFGLKGLSESQDSGSESADSDSKSVDSDDYDDLDYTDLSFTGGRYDYQEQKDFIKKIVLHSSGYKHDPKKTSKERCEERKRILKDRDTQHRRVFSHWPTSDKVMRDFDPLRENPGGLAPPNAPAMWGGSGVWGATLFDLYTVTYVPGAIFQTSGSKMLKWCLQHGDSSAAPQMAWAMTEPKPELIEPCDIGELIKTSEHRISMGMASLVPSAAAIPVLQEYLPQHLLPQTLIVYDPDQLLYTSREKGTSGQQRYKLKFSDKYDERRKEDEACEFQVAGEEKRIRDAFLVDPHTRNKLPNGRSLNLVPKEDEEKEGPANQQFFYVHPLRPARAPIKEAQLRISKERFLGAGNHSFVYDARFILSRTTFFEPQLCEECIQEDVHAQISKYKFSPSFFTDKIGRMVFKDETVLTEPQFSKQTPTPFPRLRKVLVYEGPFVVLQSTVQYSHVPCAKHQPHAKFPPATAEVKVVAKLSIENDAHLAREAENYQHFPKYLFEHWSGFIKVPGLRNPVPAGPVVPQFYGYYVPEDAHGDTKESSGGNSTSGDDPTDMEDVKSERFGSAAPFLSPILLLENCGKPIQPEDYGYDDTQECCSLVYRLRHAGFLHASVAKRNIVAQNGPLSAWPLERNFFPGGYANRDSEGGPSGKSFRLIDFGRTEHIDALDVNTQDLLILHDQEKLRQWVDGREMLK</sequence>
<proteinExistence type="predicted"/>
<feature type="signal peptide" evidence="2">
    <location>
        <begin position="1"/>
        <end position="20"/>
    </location>
</feature>
<dbReference type="Proteomes" id="UP000567179">
    <property type="component" value="Unassembled WGS sequence"/>
</dbReference>
<accession>A0A8H5BRF7</accession>
<dbReference type="AlphaFoldDB" id="A0A8H5BRF7"/>
<evidence type="ECO:0000256" key="2">
    <source>
        <dbReference type="SAM" id="SignalP"/>
    </source>
</evidence>
<organism evidence="4 5">
    <name type="scientific">Psilocybe cf. subviscida</name>
    <dbReference type="NCBI Taxonomy" id="2480587"/>
    <lineage>
        <taxon>Eukaryota</taxon>
        <taxon>Fungi</taxon>
        <taxon>Dikarya</taxon>
        <taxon>Basidiomycota</taxon>
        <taxon>Agaricomycotina</taxon>
        <taxon>Agaricomycetes</taxon>
        <taxon>Agaricomycetidae</taxon>
        <taxon>Agaricales</taxon>
        <taxon>Agaricineae</taxon>
        <taxon>Strophariaceae</taxon>
        <taxon>Psilocybe</taxon>
    </lineage>
</organism>
<feature type="domain" description="Phytase-like" evidence="3">
    <location>
        <begin position="88"/>
        <end position="378"/>
    </location>
</feature>
<gene>
    <name evidence="4" type="ORF">D9619_005073</name>
</gene>
<evidence type="ECO:0000313" key="5">
    <source>
        <dbReference type="Proteomes" id="UP000567179"/>
    </source>
</evidence>
<dbReference type="InterPro" id="IPR027372">
    <property type="entry name" value="Phytase-like_dom"/>
</dbReference>
<comment type="caution">
    <text evidence="4">The sequence shown here is derived from an EMBL/GenBank/DDBJ whole genome shotgun (WGS) entry which is preliminary data.</text>
</comment>
<dbReference type="OrthoDB" id="425936at2759"/>
<feature type="compositionally biased region" description="Polar residues" evidence="1">
    <location>
        <begin position="1046"/>
        <end position="1055"/>
    </location>
</feature>
<evidence type="ECO:0000259" key="3">
    <source>
        <dbReference type="Pfam" id="PF13449"/>
    </source>
</evidence>
<feature type="chain" id="PRO_5034788752" description="Phytase-like domain-containing protein" evidence="2">
    <location>
        <begin position="21"/>
        <end position="1199"/>
    </location>
</feature>
<protein>
    <recommendedName>
        <fullName evidence="3">Phytase-like domain-containing protein</fullName>
    </recommendedName>
</protein>
<dbReference type="PANTHER" id="PTHR37957">
    <property type="entry name" value="BLR7070 PROTEIN"/>
    <property type="match status" value="1"/>
</dbReference>
<keyword evidence="2" id="KW-0732">Signal</keyword>
<dbReference type="PANTHER" id="PTHR37957:SF1">
    <property type="entry name" value="PHYTASE-LIKE DOMAIN-CONTAINING PROTEIN"/>
    <property type="match status" value="1"/>
</dbReference>
<dbReference type="Pfam" id="PF13449">
    <property type="entry name" value="Phytase-like"/>
    <property type="match status" value="1"/>
</dbReference>
<feature type="compositionally biased region" description="Low complexity" evidence="1">
    <location>
        <begin position="518"/>
        <end position="527"/>
    </location>
</feature>
<evidence type="ECO:0000256" key="1">
    <source>
        <dbReference type="SAM" id="MobiDB-lite"/>
    </source>
</evidence>
<feature type="region of interest" description="Disordered" evidence="1">
    <location>
        <begin position="518"/>
        <end position="539"/>
    </location>
</feature>